<reference evidence="2 3" key="1">
    <citation type="submission" date="2014-04" db="EMBL/GenBank/DDBJ databases">
        <authorList>
            <consortium name="DOE Joint Genome Institute"/>
            <person name="Kuo A."/>
            <person name="Girlanda M."/>
            <person name="Perotto S."/>
            <person name="Kohler A."/>
            <person name="Nagy L.G."/>
            <person name="Floudas D."/>
            <person name="Copeland A."/>
            <person name="Barry K.W."/>
            <person name="Cichocki N."/>
            <person name="Veneault-Fourrey C."/>
            <person name="LaButti K."/>
            <person name="Lindquist E.A."/>
            <person name="Lipzen A."/>
            <person name="Lundell T."/>
            <person name="Morin E."/>
            <person name="Murat C."/>
            <person name="Sun H."/>
            <person name="Tunlid A."/>
            <person name="Henrissat B."/>
            <person name="Grigoriev I.V."/>
            <person name="Hibbett D.S."/>
            <person name="Martin F."/>
            <person name="Nordberg H.P."/>
            <person name="Cantor M.N."/>
            <person name="Hua S.X."/>
        </authorList>
    </citation>
    <scope>NUCLEOTIDE SEQUENCE [LARGE SCALE GENOMIC DNA]</scope>
    <source>
        <strain evidence="2 3">MUT 4182</strain>
    </source>
</reference>
<dbReference type="Pfam" id="PF13976">
    <property type="entry name" value="gag_pre-integrs"/>
    <property type="match status" value="1"/>
</dbReference>
<keyword evidence="3" id="KW-1185">Reference proteome</keyword>
<dbReference type="HOGENOM" id="CLU_2998182_0_0_1"/>
<gene>
    <name evidence="2" type="ORF">M407DRAFT_82392</name>
</gene>
<accession>A0A0C3KE88</accession>
<dbReference type="InterPro" id="IPR025724">
    <property type="entry name" value="GAG-pre-integrase_dom"/>
</dbReference>
<proteinExistence type="predicted"/>
<feature type="domain" description="GAG-pre-integrase" evidence="1">
    <location>
        <begin position="5"/>
        <end position="56"/>
    </location>
</feature>
<organism evidence="2 3">
    <name type="scientific">Tulasnella calospora MUT 4182</name>
    <dbReference type="NCBI Taxonomy" id="1051891"/>
    <lineage>
        <taxon>Eukaryota</taxon>
        <taxon>Fungi</taxon>
        <taxon>Dikarya</taxon>
        <taxon>Basidiomycota</taxon>
        <taxon>Agaricomycotina</taxon>
        <taxon>Agaricomycetes</taxon>
        <taxon>Cantharellales</taxon>
        <taxon>Tulasnellaceae</taxon>
        <taxon>Tulasnella</taxon>
    </lineage>
</organism>
<sequence length="57" mass="6311">MAQATKSLHASWHRHWGHIGHSSLQEVIHKELVSNVRVVDISGSTTLCDPCLQGKHS</sequence>
<dbReference type="Proteomes" id="UP000054248">
    <property type="component" value="Unassembled WGS sequence"/>
</dbReference>
<evidence type="ECO:0000313" key="3">
    <source>
        <dbReference type="Proteomes" id="UP000054248"/>
    </source>
</evidence>
<evidence type="ECO:0000313" key="2">
    <source>
        <dbReference type="EMBL" id="KIO19768.1"/>
    </source>
</evidence>
<protein>
    <recommendedName>
        <fullName evidence="1">GAG-pre-integrase domain-containing protein</fullName>
    </recommendedName>
</protein>
<reference evidence="3" key="2">
    <citation type="submission" date="2015-01" db="EMBL/GenBank/DDBJ databases">
        <title>Evolutionary Origins and Diversification of the Mycorrhizal Mutualists.</title>
        <authorList>
            <consortium name="DOE Joint Genome Institute"/>
            <consortium name="Mycorrhizal Genomics Consortium"/>
            <person name="Kohler A."/>
            <person name="Kuo A."/>
            <person name="Nagy L.G."/>
            <person name="Floudas D."/>
            <person name="Copeland A."/>
            <person name="Barry K.W."/>
            <person name="Cichocki N."/>
            <person name="Veneault-Fourrey C."/>
            <person name="LaButti K."/>
            <person name="Lindquist E.A."/>
            <person name="Lipzen A."/>
            <person name="Lundell T."/>
            <person name="Morin E."/>
            <person name="Murat C."/>
            <person name="Riley R."/>
            <person name="Ohm R."/>
            <person name="Sun H."/>
            <person name="Tunlid A."/>
            <person name="Henrissat B."/>
            <person name="Grigoriev I.V."/>
            <person name="Hibbett D.S."/>
            <person name="Martin F."/>
        </authorList>
    </citation>
    <scope>NUCLEOTIDE SEQUENCE [LARGE SCALE GENOMIC DNA]</scope>
    <source>
        <strain evidence="3">MUT 4182</strain>
    </source>
</reference>
<evidence type="ECO:0000259" key="1">
    <source>
        <dbReference type="Pfam" id="PF13976"/>
    </source>
</evidence>
<name>A0A0C3KE88_9AGAM</name>
<dbReference type="EMBL" id="KN823204">
    <property type="protein sequence ID" value="KIO19768.1"/>
    <property type="molecule type" value="Genomic_DNA"/>
</dbReference>
<dbReference type="AlphaFoldDB" id="A0A0C3KE88"/>